<organism evidence="1">
    <name type="scientific">bioreactor metagenome</name>
    <dbReference type="NCBI Taxonomy" id="1076179"/>
    <lineage>
        <taxon>unclassified sequences</taxon>
        <taxon>metagenomes</taxon>
        <taxon>ecological metagenomes</taxon>
    </lineage>
</organism>
<sequence length="89" mass="9943">MQHLEKTGETFGKVDLELASAKTGDDLRGRLLCTDERRHVEGVLLGERRGNKSRAHQKYAQPARGKIQIKGFCQIDQGGLRRTIDGGLR</sequence>
<dbReference type="EMBL" id="VSSQ01095834">
    <property type="protein sequence ID" value="MPN39798.1"/>
    <property type="molecule type" value="Genomic_DNA"/>
</dbReference>
<reference evidence="1" key="1">
    <citation type="submission" date="2019-08" db="EMBL/GenBank/DDBJ databases">
        <authorList>
            <person name="Kucharzyk K."/>
            <person name="Murdoch R.W."/>
            <person name="Higgins S."/>
            <person name="Loffler F."/>
        </authorList>
    </citation>
    <scope>NUCLEOTIDE SEQUENCE</scope>
</reference>
<gene>
    <name evidence="1" type="ORF">SDC9_187330</name>
</gene>
<evidence type="ECO:0000313" key="1">
    <source>
        <dbReference type="EMBL" id="MPN39798.1"/>
    </source>
</evidence>
<proteinExistence type="predicted"/>
<comment type="caution">
    <text evidence="1">The sequence shown here is derived from an EMBL/GenBank/DDBJ whole genome shotgun (WGS) entry which is preliminary data.</text>
</comment>
<name>A0A645HLC6_9ZZZZ</name>
<accession>A0A645HLC6</accession>
<protein>
    <submittedName>
        <fullName evidence="1">Uncharacterized protein</fullName>
    </submittedName>
</protein>
<dbReference type="AlphaFoldDB" id="A0A645HLC6"/>